<dbReference type="Proteomes" id="UP000246964">
    <property type="component" value="Unassembled WGS sequence"/>
</dbReference>
<dbReference type="EMBL" id="QGTT01000001">
    <property type="protein sequence ID" value="PWW16114.1"/>
    <property type="molecule type" value="Genomic_DNA"/>
</dbReference>
<dbReference type="Pfam" id="PF08891">
    <property type="entry name" value="YfcL"/>
    <property type="match status" value="1"/>
</dbReference>
<evidence type="ECO:0000313" key="2">
    <source>
        <dbReference type="Proteomes" id="UP000246964"/>
    </source>
</evidence>
<reference evidence="1 2" key="1">
    <citation type="submission" date="2018-05" db="EMBL/GenBank/DDBJ databases">
        <title>Freshwater and sediment microbial communities from various areas in North America, analyzing microbe dynamics in response to fracking.</title>
        <authorList>
            <person name="Lamendella R."/>
        </authorList>
    </citation>
    <scope>NUCLEOTIDE SEQUENCE [LARGE SCALE GENOMIC DNA]</scope>
    <source>
        <strain evidence="1 2">125B1</strain>
    </source>
</reference>
<dbReference type="AlphaFoldDB" id="A0A317QDS4"/>
<comment type="caution">
    <text evidence="1">The sequence shown here is derived from an EMBL/GenBank/DDBJ whole genome shotgun (WGS) entry which is preliminary data.</text>
</comment>
<evidence type="ECO:0000313" key="1">
    <source>
        <dbReference type="EMBL" id="PWW16114.1"/>
    </source>
</evidence>
<accession>A0A317QDS4</accession>
<gene>
    <name evidence="1" type="ORF">DET45_101219</name>
</gene>
<organism evidence="1 2">
    <name type="scientific">Pseudidiomarina maritima</name>
    <dbReference type="NCBI Taxonomy" id="519453"/>
    <lineage>
        <taxon>Bacteria</taxon>
        <taxon>Pseudomonadati</taxon>
        <taxon>Pseudomonadota</taxon>
        <taxon>Gammaproteobacteria</taxon>
        <taxon>Alteromonadales</taxon>
        <taxon>Idiomarinaceae</taxon>
        <taxon>Pseudidiomarina</taxon>
    </lineage>
</organism>
<keyword evidence="2" id="KW-1185">Reference proteome</keyword>
<proteinExistence type="predicted"/>
<dbReference type="InterPro" id="IPR014987">
    <property type="entry name" value="UPF_YfcL"/>
</dbReference>
<name>A0A317QDS4_9GAMM</name>
<dbReference type="RefSeq" id="WP_110074855.1">
    <property type="nucleotide sequence ID" value="NZ_QGTT01000001.1"/>
</dbReference>
<sequence length="99" mass="10748">MASAEFQQYVEQLEEVFERAVVTGTDDELFASGYLRGHFDLVVAQLELQELAQTTAILPAVRASVEHAKHELAPADMVHIQAMLAQLEAVAEPTAAAAQ</sequence>
<dbReference type="OrthoDB" id="5600394at2"/>
<protein>
    <submittedName>
        <fullName evidence="1">YfcL protein</fullName>
    </submittedName>
</protein>